<evidence type="ECO:0000256" key="1">
    <source>
        <dbReference type="ARBA" id="ARBA00023125"/>
    </source>
</evidence>
<dbReference type="Gene3D" id="1.10.357.10">
    <property type="entry name" value="Tetracycline Repressor, domain 2"/>
    <property type="match status" value="1"/>
</dbReference>
<dbReference type="GO" id="GO:0003677">
    <property type="term" value="F:DNA binding"/>
    <property type="evidence" value="ECO:0007669"/>
    <property type="project" value="UniProtKB-UniRule"/>
</dbReference>
<dbReference type="KEGG" id="spzr:G5C33_13750"/>
<dbReference type="Pfam" id="PF00440">
    <property type="entry name" value="TetR_N"/>
    <property type="match status" value="1"/>
</dbReference>
<dbReference type="RefSeq" id="WP_165327751.1">
    <property type="nucleotide sequence ID" value="NZ_CP049109.1"/>
</dbReference>
<dbReference type="Proteomes" id="UP000501568">
    <property type="component" value="Chromosome"/>
</dbReference>
<protein>
    <submittedName>
        <fullName evidence="4">TetR/AcrR family transcriptional regulator</fullName>
    </submittedName>
</protein>
<dbReference type="InterPro" id="IPR001647">
    <property type="entry name" value="HTH_TetR"/>
</dbReference>
<feature type="DNA-binding region" description="H-T-H motif" evidence="2">
    <location>
        <begin position="49"/>
        <end position="68"/>
    </location>
</feature>
<dbReference type="PROSITE" id="PS50977">
    <property type="entry name" value="HTH_TETR_2"/>
    <property type="match status" value="1"/>
</dbReference>
<evidence type="ECO:0000259" key="3">
    <source>
        <dbReference type="PROSITE" id="PS50977"/>
    </source>
</evidence>
<dbReference type="AlphaFoldDB" id="A0A6G6Y843"/>
<proteinExistence type="predicted"/>
<dbReference type="SUPFAM" id="SSF46689">
    <property type="entry name" value="Homeodomain-like"/>
    <property type="match status" value="1"/>
</dbReference>
<gene>
    <name evidence="4" type="ORF">G5C33_13750</name>
</gene>
<keyword evidence="1 2" id="KW-0238">DNA-binding</keyword>
<keyword evidence="5" id="KW-1185">Reference proteome</keyword>
<evidence type="ECO:0000313" key="5">
    <source>
        <dbReference type="Proteomes" id="UP000501568"/>
    </source>
</evidence>
<dbReference type="EMBL" id="CP049109">
    <property type="protein sequence ID" value="QIG80743.1"/>
    <property type="molecule type" value="Genomic_DNA"/>
</dbReference>
<accession>A0A6G6Y843</accession>
<reference evidence="4 5" key="1">
    <citation type="submission" date="2020-02" db="EMBL/GenBank/DDBJ databases">
        <authorList>
            <person name="Zheng R.K."/>
            <person name="Sun C.M."/>
        </authorList>
    </citation>
    <scope>NUCLEOTIDE SEQUENCE [LARGE SCALE GENOMIC DNA]</scope>
    <source>
        <strain evidence="5">zrk23</strain>
    </source>
</reference>
<evidence type="ECO:0000313" key="4">
    <source>
        <dbReference type="EMBL" id="QIG80743.1"/>
    </source>
</evidence>
<organism evidence="4 5">
    <name type="scientific">Stakelama tenebrarum</name>
    <dbReference type="NCBI Taxonomy" id="2711215"/>
    <lineage>
        <taxon>Bacteria</taxon>
        <taxon>Pseudomonadati</taxon>
        <taxon>Pseudomonadota</taxon>
        <taxon>Alphaproteobacteria</taxon>
        <taxon>Sphingomonadales</taxon>
        <taxon>Sphingomonadaceae</taxon>
        <taxon>Stakelama</taxon>
    </lineage>
</organism>
<evidence type="ECO:0000256" key="2">
    <source>
        <dbReference type="PROSITE-ProRule" id="PRU00335"/>
    </source>
</evidence>
<sequence>MGATAPAAKKEVSHNLVGQRLGKKGRDTRDRIIAATERLLAEPGDTPLSLSAVAREASLGMTTLYLYFSDLTELLLVVLEPLMASAEQGYVEILRKRWDDETLAEHCNRFVVEYYGFWKRHSRILHLRNSLADAYDERMREHRIRVTFPVTRLLIFQMDADPNAPRTQAATMATVLLTGLERMVTIMTDVHFATLGVQDAEAHIRNLLGSEAKLLEFGIRDCRAAARAD</sequence>
<name>A0A6G6Y843_9SPHN</name>
<feature type="domain" description="HTH tetR-type" evidence="3">
    <location>
        <begin position="26"/>
        <end position="86"/>
    </location>
</feature>
<dbReference type="InterPro" id="IPR009057">
    <property type="entry name" value="Homeodomain-like_sf"/>
</dbReference>